<proteinExistence type="predicted"/>
<organism evidence="2 3">
    <name type="scientific">Rhizophagus irregularis</name>
    <dbReference type="NCBI Taxonomy" id="588596"/>
    <lineage>
        <taxon>Eukaryota</taxon>
        <taxon>Fungi</taxon>
        <taxon>Fungi incertae sedis</taxon>
        <taxon>Mucoromycota</taxon>
        <taxon>Glomeromycotina</taxon>
        <taxon>Glomeromycetes</taxon>
        <taxon>Glomerales</taxon>
        <taxon>Glomeraceae</taxon>
        <taxon>Rhizophagus</taxon>
    </lineage>
</organism>
<dbReference type="OrthoDB" id="2331495at2759"/>
<feature type="compositionally biased region" description="Polar residues" evidence="1">
    <location>
        <begin position="1"/>
        <end position="17"/>
    </location>
</feature>
<name>A0A915ZEE5_9GLOM</name>
<reference evidence="2" key="1">
    <citation type="submission" date="2020-05" db="EMBL/GenBank/DDBJ databases">
        <authorList>
            <person name="Rincon C."/>
            <person name="Sanders R I."/>
            <person name="Robbins C."/>
            <person name="Chaturvedi A."/>
        </authorList>
    </citation>
    <scope>NUCLEOTIDE SEQUENCE</scope>
    <source>
        <strain evidence="2">CHB12</strain>
    </source>
</reference>
<evidence type="ECO:0000256" key="1">
    <source>
        <dbReference type="SAM" id="MobiDB-lite"/>
    </source>
</evidence>
<gene>
    <name evidence="2" type="ORF">CHRIB12_LOCUS13926</name>
</gene>
<dbReference type="EMBL" id="CAGKOT010000031">
    <property type="protein sequence ID" value="CAB5373210.1"/>
    <property type="molecule type" value="Genomic_DNA"/>
</dbReference>
<evidence type="ECO:0000313" key="2">
    <source>
        <dbReference type="EMBL" id="CAB5373210.1"/>
    </source>
</evidence>
<dbReference type="Proteomes" id="UP000684084">
    <property type="component" value="Unassembled WGS sequence"/>
</dbReference>
<dbReference type="AlphaFoldDB" id="A0A915ZEE5"/>
<feature type="region of interest" description="Disordered" evidence="1">
    <location>
        <begin position="1"/>
        <end position="21"/>
    </location>
</feature>
<comment type="caution">
    <text evidence="2">The sequence shown here is derived from an EMBL/GenBank/DDBJ whole genome shotgun (WGS) entry which is preliminary data.</text>
</comment>
<sequence>MFFFSLSQKSESGSKQNNHWKNKSRMVVSTARDHLITKELKAEILITEYNYLKTTSYRAHSLLVIRKSYLILIVGKYYSSDLKFSDAFTL</sequence>
<accession>A0A915ZEE5</accession>
<evidence type="ECO:0000313" key="3">
    <source>
        <dbReference type="Proteomes" id="UP000684084"/>
    </source>
</evidence>
<protein>
    <submittedName>
        <fullName evidence="2">Uncharacterized protein</fullName>
    </submittedName>
</protein>